<keyword evidence="2" id="KW-1185">Reference proteome</keyword>
<evidence type="ECO:0000313" key="2">
    <source>
        <dbReference type="Proteomes" id="UP000053593"/>
    </source>
</evidence>
<organism evidence="1 2">
    <name type="scientific">Collybiopsis luxurians FD-317 M1</name>
    <dbReference type="NCBI Taxonomy" id="944289"/>
    <lineage>
        <taxon>Eukaryota</taxon>
        <taxon>Fungi</taxon>
        <taxon>Dikarya</taxon>
        <taxon>Basidiomycota</taxon>
        <taxon>Agaricomycotina</taxon>
        <taxon>Agaricomycetes</taxon>
        <taxon>Agaricomycetidae</taxon>
        <taxon>Agaricales</taxon>
        <taxon>Marasmiineae</taxon>
        <taxon>Omphalotaceae</taxon>
        <taxon>Collybiopsis</taxon>
        <taxon>Collybiopsis luxurians</taxon>
    </lineage>
</organism>
<dbReference type="Proteomes" id="UP000053593">
    <property type="component" value="Unassembled WGS sequence"/>
</dbReference>
<dbReference type="HOGENOM" id="CLU_1262231_0_0_1"/>
<gene>
    <name evidence="1" type="ORF">GYMLUDRAFT_110752</name>
</gene>
<keyword evidence="1" id="KW-0808">Transferase</keyword>
<dbReference type="GO" id="GO:0016740">
    <property type="term" value="F:transferase activity"/>
    <property type="evidence" value="ECO:0007669"/>
    <property type="project" value="UniProtKB-KW"/>
</dbReference>
<feature type="non-terminal residue" evidence="1">
    <location>
        <position position="1"/>
    </location>
</feature>
<dbReference type="OrthoDB" id="5835829at2759"/>
<dbReference type="AlphaFoldDB" id="A0A0D0BTF9"/>
<name>A0A0D0BTF9_9AGAR</name>
<sequence length="205" mass="22444">GHNKPAAALVVMLTRARPELTVTILTTGLMYSKFIHELQSKLTVGEFDALMTRVYVIDIAGSKFHPLAPLSAFKPAYTALYEGQSITCISSGKVFEFSSLPRVSLAIIDHFAGYAFDDIRSVSQKQVPIVAFLTSPAGGTIRHFGPKRFGGIAPAEMETEEGRQKAKAKLNEMMMTTHNSNEFEVLKIPGAPPMYTHETRPQAVS</sequence>
<protein>
    <submittedName>
        <fullName evidence="1">Glycosyltransferase family 1 protein</fullName>
    </submittedName>
</protein>
<reference evidence="1 2" key="1">
    <citation type="submission" date="2014-04" db="EMBL/GenBank/DDBJ databases">
        <title>Evolutionary Origins and Diversification of the Mycorrhizal Mutualists.</title>
        <authorList>
            <consortium name="DOE Joint Genome Institute"/>
            <consortium name="Mycorrhizal Genomics Consortium"/>
            <person name="Kohler A."/>
            <person name="Kuo A."/>
            <person name="Nagy L.G."/>
            <person name="Floudas D."/>
            <person name="Copeland A."/>
            <person name="Barry K.W."/>
            <person name="Cichocki N."/>
            <person name="Veneault-Fourrey C."/>
            <person name="LaButti K."/>
            <person name="Lindquist E.A."/>
            <person name="Lipzen A."/>
            <person name="Lundell T."/>
            <person name="Morin E."/>
            <person name="Murat C."/>
            <person name="Riley R."/>
            <person name="Ohm R."/>
            <person name="Sun H."/>
            <person name="Tunlid A."/>
            <person name="Henrissat B."/>
            <person name="Grigoriev I.V."/>
            <person name="Hibbett D.S."/>
            <person name="Martin F."/>
        </authorList>
    </citation>
    <scope>NUCLEOTIDE SEQUENCE [LARGE SCALE GENOMIC DNA]</scope>
    <source>
        <strain evidence="1 2">FD-317 M1</strain>
    </source>
</reference>
<accession>A0A0D0BTF9</accession>
<dbReference type="EMBL" id="KN834836">
    <property type="protein sequence ID" value="KIK52864.1"/>
    <property type="molecule type" value="Genomic_DNA"/>
</dbReference>
<evidence type="ECO:0000313" key="1">
    <source>
        <dbReference type="EMBL" id="KIK52864.1"/>
    </source>
</evidence>
<proteinExistence type="predicted"/>
<feature type="non-terminal residue" evidence="1">
    <location>
        <position position="205"/>
    </location>
</feature>